<evidence type="ECO:0000256" key="1">
    <source>
        <dbReference type="SAM" id="SignalP"/>
    </source>
</evidence>
<reference evidence="2 3" key="1">
    <citation type="submission" date="2023-07" db="EMBL/GenBank/DDBJ databases">
        <title>Novel species of Thermanaerothrix with wide hydrolytic capabilities.</title>
        <authorList>
            <person name="Zayulina K.S."/>
            <person name="Podosokorskaya O.A."/>
            <person name="Elcheninov A.G."/>
        </authorList>
    </citation>
    <scope>NUCLEOTIDE SEQUENCE [LARGE SCALE GENOMIC DNA]</scope>
    <source>
        <strain evidence="2 3">4228-RoL</strain>
    </source>
</reference>
<comment type="caution">
    <text evidence="2">The sequence shown here is derived from an EMBL/GenBank/DDBJ whole genome shotgun (WGS) entry which is preliminary data.</text>
</comment>
<proteinExistence type="predicted"/>
<dbReference type="EMBL" id="JAUHMF010000001">
    <property type="protein sequence ID" value="MDT8898175.1"/>
    <property type="molecule type" value="Genomic_DNA"/>
</dbReference>
<sequence>MTLMWAIAQRLISALFLTSLAETAAIAPHTYLTPTALTNLPPRVSSNRPDHQPVFMIASRTTRTDGFLAKI</sequence>
<evidence type="ECO:0000313" key="2">
    <source>
        <dbReference type="EMBL" id="MDT8898175.1"/>
    </source>
</evidence>
<feature type="chain" id="PRO_5047219377" description="Secreted protein" evidence="1">
    <location>
        <begin position="25"/>
        <end position="71"/>
    </location>
</feature>
<accession>A0ABU3NMU8</accession>
<keyword evidence="3" id="KW-1185">Reference proteome</keyword>
<evidence type="ECO:0008006" key="4">
    <source>
        <dbReference type="Google" id="ProtNLM"/>
    </source>
</evidence>
<protein>
    <recommendedName>
        <fullName evidence="4">Secreted protein</fullName>
    </recommendedName>
</protein>
<evidence type="ECO:0000313" key="3">
    <source>
        <dbReference type="Proteomes" id="UP001254165"/>
    </source>
</evidence>
<dbReference type="Proteomes" id="UP001254165">
    <property type="component" value="Unassembled WGS sequence"/>
</dbReference>
<organism evidence="2 3">
    <name type="scientific">Thermanaerothrix solaris</name>
    <dbReference type="NCBI Taxonomy" id="3058434"/>
    <lineage>
        <taxon>Bacteria</taxon>
        <taxon>Bacillati</taxon>
        <taxon>Chloroflexota</taxon>
        <taxon>Anaerolineae</taxon>
        <taxon>Anaerolineales</taxon>
        <taxon>Anaerolineaceae</taxon>
        <taxon>Thermanaerothrix</taxon>
    </lineage>
</organism>
<gene>
    <name evidence="2" type="ORF">QYE77_07825</name>
</gene>
<keyword evidence="1" id="KW-0732">Signal</keyword>
<name>A0ABU3NMU8_9CHLR</name>
<feature type="signal peptide" evidence="1">
    <location>
        <begin position="1"/>
        <end position="24"/>
    </location>
</feature>
<dbReference type="RefSeq" id="WP_315624820.1">
    <property type="nucleotide sequence ID" value="NZ_JAUHMF010000001.1"/>
</dbReference>